<keyword evidence="3" id="KW-1185">Reference proteome</keyword>
<comment type="caution">
    <text evidence="2">The sequence shown here is derived from an EMBL/GenBank/DDBJ whole genome shotgun (WGS) entry which is preliminary data.</text>
</comment>
<reference evidence="2" key="1">
    <citation type="journal article" date="2021" name="Front. Microbiol.">
        <title>Comprehensive Comparative Genomics and Phenotyping of Methylobacterium Species.</title>
        <authorList>
            <person name="Alessa O."/>
            <person name="Ogura Y."/>
            <person name="Fujitani Y."/>
            <person name="Takami H."/>
            <person name="Hayashi T."/>
            <person name="Sahin N."/>
            <person name="Tani A."/>
        </authorList>
    </citation>
    <scope>NUCLEOTIDE SEQUENCE</scope>
    <source>
        <strain evidence="2">NBRC 15689</strain>
    </source>
</reference>
<evidence type="ECO:0000313" key="2">
    <source>
        <dbReference type="EMBL" id="GJE27319.1"/>
    </source>
</evidence>
<dbReference type="Proteomes" id="UP001055156">
    <property type="component" value="Unassembled WGS sequence"/>
</dbReference>
<evidence type="ECO:0000313" key="3">
    <source>
        <dbReference type="Proteomes" id="UP001055156"/>
    </source>
</evidence>
<sequence>MNHLFAAAALLASLSASQALAETAPGPGPQPAADKRNNAAKIAGLAGFVNLSCPTLRTDTARLKSTVTAMGVSLEELEQGELRLRAQSYIEAYRKDVEASCKRAAELFGAEGRVVPGLFVAR</sequence>
<feature type="signal peptide" evidence="1">
    <location>
        <begin position="1"/>
        <end position="21"/>
    </location>
</feature>
<proteinExistence type="predicted"/>
<name>A0ABQ4T9M8_METOR</name>
<accession>A0ABQ4T9M8</accession>
<keyword evidence="1" id="KW-0732">Signal</keyword>
<dbReference type="RefSeq" id="WP_238311162.1">
    <property type="nucleotide sequence ID" value="NZ_BPQV01000005.1"/>
</dbReference>
<reference evidence="2" key="2">
    <citation type="submission" date="2021-08" db="EMBL/GenBank/DDBJ databases">
        <authorList>
            <person name="Tani A."/>
            <person name="Ola A."/>
            <person name="Ogura Y."/>
            <person name="Katsura K."/>
            <person name="Hayashi T."/>
        </authorList>
    </citation>
    <scope>NUCLEOTIDE SEQUENCE</scope>
    <source>
        <strain evidence="2">NBRC 15689</strain>
    </source>
</reference>
<feature type="chain" id="PRO_5046537171" evidence="1">
    <location>
        <begin position="22"/>
        <end position="122"/>
    </location>
</feature>
<protein>
    <submittedName>
        <fullName evidence="2">Uncharacterized protein</fullName>
    </submittedName>
</protein>
<evidence type="ECO:0000256" key="1">
    <source>
        <dbReference type="SAM" id="SignalP"/>
    </source>
</evidence>
<dbReference type="EMBL" id="BPQV01000005">
    <property type="protein sequence ID" value="GJE27319.1"/>
    <property type="molecule type" value="Genomic_DNA"/>
</dbReference>
<organism evidence="2 3">
    <name type="scientific">Methylobacterium organophilum</name>
    <dbReference type="NCBI Taxonomy" id="410"/>
    <lineage>
        <taxon>Bacteria</taxon>
        <taxon>Pseudomonadati</taxon>
        <taxon>Pseudomonadota</taxon>
        <taxon>Alphaproteobacteria</taxon>
        <taxon>Hyphomicrobiales</taxon>
        <taxon>Methylobacteriaceae</taxon>
        <taxon>Methylobacterium</taxon>
    </lineage>
</organism>
<gene>
    <name evidence="2" type="ORF">LKMONMHP_2177</name>
</gene>